<name>A0A0L6VU33_9BASI</name>
<accession>A0A0L6VU33</accession>
<evidence type="ECO:0000313" key="1">
    <source>
        <dbReference type="EMBL" id="KNZ64218.1"/>
    </source>
</evidence>
<dbReference type="Proteomes" id="UP000037035">
    <property type="component" value="Unassembled WGS sequence"/>
</dbReference>
<proteinExistence type="predicted"/>
<evidence type="ECO:0000313" key="2">
    <source>
        <dbReference type="Proteomes" id="UP000037035"/>
    </source>
</evidence>
<dbReference type="EMBL" id="LAVV01000599">
    <property type="protein sequence ID" value="KNZ64218.1"/>
    <property type="molecule type" value="Genomic_DNA"/>
</dbReference>
<dbReference type="AlphaFoldDB" id="A0A0L6VU33"/>
<gene>
    <name evidence="1" type="ORF">VP01_1053g3</name>
</gene>
<protein>
    <submittedName>
        <fullName evidence="1">Uncharacterized protein</fullName>
    </submittedName>
</protein>
<keyword evidence="2" id="KW-1185">Reference proteome</keyword>
<reference evidence="1 2" key="1">
    <citation type="submission" date="2015-08" db="EMBL/GenBank/DDBJ databases">
        <title>Next Generation Sequencing and Analysis of the Genome of Puccinia sorghi L Schw, the Causal Agent of Maize Common Rust.</title>
        <authorList>
            <person name="Rochi L."/>
            <person name="Burguener G."/>
            <person name="Darino M."/>
            <person name="Turjanski A."/>
            <person name="Kreff E."/>
            <person name="Dieguez M.J."/>
            <person name="Sacco F."/>
        </authorList>
    </citation>
    <scope>NUCLEOTIDE SEQUENCE [LARGE SCALE GENOMIC DNA]</scope>
    <source>
        <strain evidence="1 2">RO10H11247</strain>
    </source>
</reference>
<dbReference type="VEuPathDB" id="FungiDB:VP01_1053g3"/>
<sequence length="603" mass="69607">MHASEVFSSNYGWLESLNVYISALPLISHPSNCLNYSTDKMVCCHPCLVFLLVSRWLGLGSPMQNPCAVINEALDATHAGVKIGLLNEPQSSGKHIADSVNKILDGFIREDDDHRKKSIFSRLGAGITTLAGLTKGFVFFNNNTEIFKMIKGAGAFKIMPRIFEQRAFHLRRATEEQQSLINERMENLLQSYPDFRQTFAKIHAVTEKEFPENAGLPSAENIRSKAKSFQFKFGLAFRDCFQKNLQDMKNKNDYAQLTGWLETIKKVHKDMDGLDQLILERAYLSIFCWNGFLLSQLQHALLMTKVSGDRKLIPAVIWAIHFKKKAGMPDSYKTSLIVATRGIHLVSKTILPKIFIFVLEHKFNKTFCIHIQPLLSKLLFVIKFLRKQHHQTYFVYSATPSSECVTLYKSIIMLDFITCYFLNLENILKTLPWDTCSVVGNTLRRRRTQRYKMVWKKNLESQWFDLLVTKDFEFRKDRIDRIWGTLYLNPSLDASTPLFGVEWHPNPFLLTLCSPKNGQRKWCERPLLRPAGVEEGSSQVLNFLVYFHFEKFYIHNSYACLCSPGKKVRNLHRSSIMYTCLIQSLSTSVSLLYHNLYPSFYLF</sequence>
<comment type="caution">
    <text evidence="1">The sequence shown here is derived from an EMBL/GenBank/DDBJ whole genome shotgun (WGS) entry which is preliminary data.</text>
</comment>
<organism evidence="1 2">
    <name type="scientific">Puccinia sorghi</name>
    <dbReference type="NCBI Taxonomy" id="27349"/>
    <lineage>
        <taxon>Eukaryota</taxon>
        <taxon>Fungi</taxon>
        <taxon>Dikarya</taxon>
        <taxon>Basidiomycota</taxon>
        <taxon>Pucciniomycotina</taxon>
        <taxon>Pucciniomycetes</taxon>
        <taxon>Pucciniales</taxon>
        <taxon>Pucciniaceae</taxon>
        <taxon>Puccinia</taxon>
    </lineage>
</organism>
<dbReference type="OrthoDB" id="10625297at2759"/>